<accession>A0A426Z078</accession>
<comment type="caution">
    <text evidence="2">The sequence shown here is derived from an EMBL/GenBank/DDBJ whole genome shotgun (WGS) entry which is preliminary data.</text>
</comment>
<gene>
    <name evidence="2" type="ORF">B296_00030647</name>
</gene>
<sequence>MKVAKTLQRSLFVPWLSGHADDDRDVSVKSSAYPVDSACLRAFIVSVVGHSYLVTLLPLWLTISLYPSTTPVILA</sequence>
<evidence type="ECO:0000256" key="1">
    <source>
        <dbReference type="SAM" id="Phobius"/>
    </source>
</evidence>
<keyword evidence="1" id="KW-0812">Transmembrane</keyword>
<organism evidence="2 3">
    <name type="scientific">Ensete ventricosum</name>
    <name type="common">Abyssinian banana</name>
    <name type="synonym">Musa ensete</name>
    <dbReference type="NCBI Taxonomy" id="4639"/>
    <lineage>
        <taxon>Eukaryota</taxon>
        <taxon>Viridiplantae</taxon>
        <taxon>Streptophyta</taxon>
        <taxon>Embryophyta</taxon>
        <taxon>Tracheophyta</taxon>
        <taxon>Spermatophyta</taxon>
        <taxon>Magnoliopsida</taxon>
        <taxon>Liliopsida</taxon>
        <taxon>Zingiberales</taxon>
        <taxon>Musaceae</taxon>
        <taxon>Ensete</taxon>
    </lineage>
</organism>
<evidence type="ECO:0000313" key="3">
    <source>
        <dbReference type="Proteomes" id="UP000287651"/>
    </source>
</evidence>
<reference evidence="2 3" key="1">
    <citation type="journal article" date="2014" name="Agronomy (Basel)">
        <title>A Draft Genome Sequence for Ensete ventricosum, the Drought-Tolerant Tree Against Hunger.</title>
        <authorList>
            <person name="Harrison J."/>
            <person name="Moore K.A."/>
            <person name="Paszkiewicz K."/>
            <person name="Jones T."/>
            <person name="Grant M."/>
            <person name="Ambacheew D."/>
            <person name="Muzemil S."/>
            <person name="Studholme D.J."/>
        </authorList>
    </citation>
    <scope>NUCLEOTIDE SEQUENCE [LARGE SCALE GENOMIC DNA]</scope>
</reference>
<proteinExistence type="predicted"/>
<evidence type="ECO:0000313" key="2">
    <source>
        <dbReference type="EMBL" id="RRT57372.1"/>
    </source>
</evidence>
<dbReference type="EMBL" id="AMZH03009188">
    <property type="protein sequence ID" value="RRT57372.1"/>
    <property type="molecule type" value="Genomic_DNA"/>
</dbReference>
<dbReference type="Proteomes" id="UP000287651">
    <property type="component" value="Unassembled WGS sequence"/>
</dbReference>
<feature type="transmembrane region" description="Helical" evidence="1">
    <location>
        <begin position="38"/>
        <end position="61"/>
    </location>
</feature>
<dbReference type="AlphaFoldDB" id="A0A426Z078"/>
<feature type="non-terminal residue" evidence="2">
    <location>
        <position position="75"/>
    </location>
</feature>
<keyword evidence="1" id="KW-0472">Membrane</keyword>
<keyword evidence="1" id="KW-1133">Transmembrane helix</keyword>
<protein>
    <submittedName>
        <fullName evidence="2">Uncharacterized protein</fullName>
    </submittedName>
</protein>
<name>A0A426Z078_ENSVE</name>